<dbReference type="GO" id="GO:0016616">
    <property type="term" value="F:oxidoreductase activity, acting on the CH-OH group of donors, NAD or NADP as acceptor"/>
    <property type="evidence" value="ECO:0007669"/>
    <property type="project" value="UniProtKB-ARBA"/>
</dbReference>
<sequence>MMPYEILSVTLMSGVQMPLLGLGTYKLQSYDQLYQCVDSALLAGYRSFDTAAVYGNEAQLGQILKELLPKHGFSRKDIFIISKLSPSDHGPRAKVGCLRSLEQLGCEYIDLYLVHWPGIEGLEPEDSCHAEFRAQSWATLEEFYTSGKFKAIGVSNYTAKHIRELLVMCLVPPAVFQMECQPKLIQRELRDLCTEKGIHFQAYSSLGKGALLSEPEVVAIAKRCGRTPAQILLRWAVQQGISVLPRSSQPHRVKENAEVFNFKLSESDMMMLNAMNCGARFCKRDSSNIV</sequence>
<evidence type="ECO:0000256" key="3">
    <source>
        <dbReference type="PIRSR" id="PIRSR000097-1"/>
    </source>
</evidence>
<dbReference type="SUPFAM" id="SSF51430">
    <property type="entry name" value="NAD(P)-linked oxidoreductase"/>
    <property type="match status" value="1"/>
</dbReference>
<dbReference type="PANTHER" id="PTHR43827">
    <property type="entry name" value="2,5-DIKETO-D-GLUCONIC ACID REDUCTASE"/>
    <property type="match status" value="1"/>
</dbReference>
<accession>A0A9W7WE17</accession>
<dbReference type="AlphaFoldDB" id="A0A9W7WE17"/>
<feature type="active site" description="Proton donor" evidence="3">
    <location>
        <position position="54"/>
    </location>
</feature>
<organism evidence="7 8">
    <name type="scientific">Triplophysa rosa</name>
    <name type="common">Cave loach</name>
    <dbReference type="NCBI Taxonomy" id="992332"/>
    <lineage>
        <taxon>Eukaryota</taxon>
        <taxon>Metazoa</taxon>
        <taxon>Chordata</taxon>
        <taxon>Craniata</taxon>
        <taxon>Vertebrata</taxon>
        <taxon>Euteleostomi</taxon>
        <taxon>Actinopterygii</taxon>
        <taxon>Neopterygii</taxon>
        <taxon>Teleostei</taxon>
        <taxon>Ostariophysi</taxon>
        <taxon>Cypriniformes</taxon>
        <taxon>Nemacheilidae</taxon>
        <taxon>Triplophysa</taxon>
    </lineage>
</organism>
<dbReference type="InterPro" id="IPR023210">
    <property type="entry name" value="NADP_OxRdtase_dom"/>
</dbReference>
<dbReference type="PROSITE" id="PS00798">
    <property type="entry name" value="ALDOKETO_REDUCTASE_1"/>
    <property type="match status" value="1"/>
</dbReference>
<evidence type="ECO:0000256" key="2">
    <source>
        <dbReference type="ARBA" id="ARBA00023002"/>
    </source>
</evidence>
<evidence type="ECO:0000313" key="7">
    <source>
        <dbReference type="EMBL" id="KAI7796501.1"/>
    </source>
</evidence>
<reference evidence="7" key="1">
    <citation type="submission" date="2021-02" db="EMBL/GenBank/DDBJ databases">
        <title>Comparative genomics reveals that relaxation of natural selection precedes convergent phenotypic evolution of cavefish.</title>
        <authorList>
            <person name="Peng Z."/>
        </authorList>
    </citation>
    <scope>NUCLEOTIDE SEQUENCE</scope>
    <source>
        <tissue evidence="7">Muscle</tissue>
    </source>
</reference>
<evidence type="ECO:0000313" key="8">
    <source>
        <dbReference type="Proteomes" id="UP001059041"/>
    </source>
</evidence>
<gene>
    <name evidence="7" type="ORF">IRJ41_023557</name>
</gene>
<dbReference type="OrthoDB" id="416253at2759"/>
<evidence type="ECO:0000256" key="5">
    <source>
        <dbReference type="PIRSR" id="PIRSR000097-3"/>
    </source>
</evidence>
<dbReference type="InterPro" id="IPR020471">
    <property type="entry name" value="AKR"/>
</dbReference>
<comment type="caution">
    <text evidence="7">The sequence shown here is derived from an EMBL/GenBank/DDBJ whole genome shotgun (WGS) entry which is preliminary data.</text>
</comment>
<keyword evidence="2" id="KW-0560">Oxidoreductase</keyword>
<dbReference type="InterPro" id="IPR036812">
    <property type="entry name" value="NAD(P)_OxRdtase_dom_sf"/>
</dbReference>
<evidence type="ECO:0000259" key="6">
    <source>
        <dbReference type="Pfam" id="PF00248"/>
    </source>
</evidence>
<proteinExistence type="inferred from homology"/>
<dbReference type="Gene3D" id="3.20.20.100">
    <property type="entry name" value="NADP-dependent oxidoreductase domain"/>
    <property type="match status" value="1"/>
</dbReference>
<protein>
    <recommendedName>
        <fullName evidence="6">NADP-dependent oxidoreductase domain-containing protein</fullName>
    </recommendedName>
</protein>
<dbReference type="PROSITE" id="PS00062">
    <property type="entry name" value="ALDOKETO_REDUCTASE_2"/>
    <property type="match status" value="1"/>
</dbReference>
<dbReference type="PIRSF" id="PIRSF000097">
    <property type="entry name" value="AKR"/>
    <property type="match status" value="1"/>
</dbReference>
<dbReference type="PRINTS" id="PR00069">
    <property type="entry name" value="ALDKETRDTASE"/>
</dbReference>
<name>A0A9W7WE17_TRIRA</name>
<feature type="binding site" evidence="4">
    <location>
        <position position="115"/>
    </location>
    <ligand>
        <name>substrate</name>
    </ligand>
</feature>
<evidence type="ECO:0000256" key="4">
    <source>
        <dbReference type="PIRSR" id="PIRSR000097-2"/>
    </source>
</evidence>
<dbReference type="Proteomes" id="UP001059041">
    <property type="component" value="Linkage Group LG19"/>
</dbReference>
<dbReference type="FunFam" id="3.20.20.100:FF:000002">
    <property type="entry name" value="2,5-diketo-D-gluconic acid reductase A"/>
    <property type="match status" value="1"/>
</dbReference>
<dbReference type="PANTHER" id="PTHR43827:SF11">
    <property type="entry name" value="GLYOXAL REDUCTASE-LIKE"/>
    <property type="match status" value="1"/>
</dbReference>
<evidence type="ECO:0000256" key="1">
    <source>
        <dbReference type="ARBA" id="ARBA00007905"/>
    </source>
</evidence>
<dbReference type="Pfam" id="PF00248">
    <property type="entry name" value="Aldo_ket_red"/>
    <property type="match status" value="1"/>
</dbReference>
<feature type="domain" description="NADP-dependent oxidoreductase" evidence="6">
    <location>
        <begin position="20"/>
        <end position="275"/>
    </location>
</feature>
<dbReference type="EMBL" id="JAFHDT010000019">
    <property type="protein sequence ID" value="KAI7796501.1"/>
    <property type="molecule type" value="Genomic_DNA"/>
</dbReference>
<feature type="site" description="Lowers pKa of active site Tyr" evidence="5">
    <location>
        <position position="83"/>
    </location>
</feature>
<dbReference type="CDD" id="cd19136">
    <property type="entry name" value="AKR_DrGR-like"/>
    <property type="match status" value="1"/>
</dbReference>
<dbReference type="InterPro" id="IPR018170">
    <property type="entry name" value="Aldo/ket_reductase_CS"/>
</dbReference>
<keyword evidence="8" id="KW-1185">Reference proteome</keyword>
<comment type="similarity">
    <text evidence="1">Belongs to the aldo/keto reductase family.</text>
</comment>